<keyword evidence="1" id="KW-0862">Zinc</keyword>
<dbReference type="Proteomes" id="UP000507470">
    <property type="component" value="Unassembled WGS sequence"/>
</dbReference>
<sequence>MAQTALKTCEICVSSAGTKYCTTCEQFFCDNCKAMHNRQKISKDHTFKDSVNVVQGIKTTTSKCKEHKEDTIFVCNDCYVSVCSKCITGKHNGHKLSDIDESVSSLTKVTRTEIRSILDSAASNVTVVEKSLKKFDSEVEVSVKAIQEHGSKLKKLIDREVDEMVVTIKKKASVEKERIRKILTEVRTVLEKASVLEQKQNELQKNKNDSSTLLSKLLILAGEIEKLQTIHFVAGPTSSYTPGVTTKNYLTELLGKSDFSETHVTYIEGGTRMPILTKDTTHGHLYQCRCGHEMISASHANSYRKFPLLGMSFKFSVFKNNENKLLSVSAFSDGEGCSVSSSHVNVAGNTTGNISKTFEPIDLHVKKLYQQLECCYVEYIS</sequence>
<dbReference type="Gene3D" id="3.30.160.60">
    <property type="entry name" value="Classic Zinc Finger"/>
    <property type="match status" value="1"/>
</dbReference>
<evidence type="ECO:0000313" key="4">
    <source>
        <dbReference type="EMBL" id="CAC5406893.1"/>
    </source>
</evidence>
<dbReference type="OrthoDB" id="6270329at2759"/>
<dbReference type="CDD" id="cd19757">
    <property type="entry name" value="Bbox1"/>
    <property type="match status" value="1"/>
</dbReference>
<accession>A0A6J8DE03</accession>
<dbReference type="GO" id="GO:0008270">
    <property type="term" value="F:zinc ion binding"/>
    <property type="evidence" value="ECO:0007669"/>
    <property type="project" value="UniProtKB-KW"/>
</dbReference>
<dbReference type="CDD" id="cd19756">
    <property type="entry name" value="Bbox2"/>
    <property type="match status" value="1"/>
</dbReference>
<evidence type="ECO:0000313" key="5">
    <source>
        <dbReference type="Proteomes" id="UP000507470"/>
    </source>
</evidence>
<dbReference type="GO" id="GO:0061630">
    <property type="term" value="F:ubiquitin protein ligase activity"/>
    <property type="evidence" value="ECO:0007669"/>
    <property type="project" value="TreeGrafter"/>
</dbReference>
<dbReference type="GO" id="GO:0005654">
    <property type="term" value="C:nucleoplasm"/>
    <property type="evidence" value="ECO:0007669"/>
    <property type="project" value="TreeGrafter"/>
</dbReference>
<reference evidence="4 5" key="1">
    <citation type="submission" date="2020-06" db="EMBL/GenBank/DDBJ databases">
        <authorList>
            <person name="Li R."/>
            <person name="Bekaert M."/>
        </authorList>
    </citation>
    <scope>NUCLEOTIDE SEQUENCE [LARGE SCALE GENOMIC DNA]</scope>
    <source>
        <strain evidence="5">wild</strain>
    </source>
</reference>
<keyword evidence="1" id="KW-0863">Zinc-finger</keyword>
<dbReference type="PANTHER" id="PTHR25462">
    <property type="entry name" value="BONUS, ISOFORM C-RELATED"/>
    <property type="match status" value="1"/>
</dbReference>
<evidence type="ECO:0000256" key="2">
    <source>
        <dbReference type="SAM" id="Coils"/>
    </source>
</evidence>
<dbReference type="InterPro" id="IPR000315">
    <property type="entry name" value="Znf_B-box"/>
</dbReference>
<evidence type="ECO:0000259" key="3">
    <source>
        <dbReference type="PROSITE" id="PS50119"/>
    </source>
</evidence>
<protein>
    <recommendedName>
        <fullName evidence="3">B box-type domain-containing protein</fullName>
    </recommendedName>
</protein>
<dbReference type="SMART" id="SM00336">
    <property type="entry name" value="BBOX"/>
    <property type="match status" value="2"/>
</dbReference>
<proteinExistence type="predicted"/>
<name>A0A6J8DE03_MYTCO</name>
<feature type="coiled-coil region" evidence="2">
    <location>
        <begin position="186"/>
        <end position="216"/>
    </location>
</feature>
<keyword evidence="1" id="KW-0479">Metal-binding</keyword>
<keyword evidence="5" id="KW-1185">Reference proteome</keyword>
<dbReference type="InterPro" id="IPR047153">
    <property type="entry name" value="TRIM45/56/19-like"/>
</dbReference>
<dbReference type="PROSITE" id="PS50119">
    <property type="entry name" value="ZF_BBOX"/>
    <property type="match status" value="1"/>
</dbReference>
<organism evidence="4 5">
    <name type="scientific">Mytilus coruscus</name>
    <name type="common">Sea mussel</name>
    <dbReference type="NCBI Taxonomy" id="42192"/>
    <lineage>
        <taxon>Eukaryota</taxon>
        <taxon>Metazoa</taxon>
        <taxon>Spiralia</taxon>
        <taxon>Lophotrochozoa</taxon>
        <taxon>Mollusca</taxon>
        <taxon>Bivalvia</taxon>
        <taxon>Autobranchia</taxon>
        <taxon>Pteriomorphia</taxon>
        <taxon>Mytilida</taxon>
        <taxon>Mytiloidea</taxon>
        <taxon>Mytilidae</taxon>
        <taxon>Mytilinae</taxon>
        <taxon>Mytilus</taxon>
    </lineage>
</organism>
<gene>
    <name evidence="4" type="ORF">MCOR_40412</name>
</gene>
<dbReference type="SUPFAM" id="SSF57845">
    <property type="entry name" value="B-box zinc-binding domain"/>
    <property type="match status" value="1"/>
</dbReference>
<keyword evidence="2" id="KW-0175">Coiled coil</keyword>
<evidence type="ECO:0000256" key="1">
    <source>
        <dbReference type="PROSITE-ProRule" id="PRU00024"/>
    </source>
</evidence>
<dbReference type="EMBL" id="CACVKT020007264">
    <property type="protein sequence ID" value="CAC5406893.1"/>
    <property type="molecule type" value="Genomic_DNA"/>
</dbReference>
<feature type="domain" description="B box-type" evidence="3">
    <location>
        <begin position="59"/>
        <end position="99"/>
    </location>
</feature>
<dbReference type="AlphaFoldDB" id="A0A6J8DE03"/>
<dbReference type="Pfam" id="PF00643">
    <property type="entry name" value="zf-B_box"/>
    <property type="match status" value="1"/>
</dbReference>
<dbReference type="PANTHER" id="PTHR25462:SF296">
    <property type="entry name" value="MEIOTIC P26, ISOFORM F"/>
    <property type="match status" value="1"/>
</dbReference>